<feature type="domain" description="HAT C-terminal dimerisation" evidence="3">
    <location>
        <begin position="477"/>
        <end position="536"/>
    </location>
</feature>
<gene>
    <name evidence="5" type="ORF">RGQ29_015172</name>
</gene>
<dbReference type="SUPFAM" id="SSF53098">
    <property type="entry name" value="Ribonuclease H-like"/>
    <property type="match status" value="1"/>
</dbReference>
<dbReference type="PANTHER" id="PTHR46481">
    <property type="entry name" value="ZINC FINGER BED DOMAIN-CONTAINING PROTEIN 4"/>
    <property type="match status" value="1"/>
</dbReference>
<keyword evidence="1" id="KW-0238">DNA-binding</keyword>
<keyword evidence="6" id="KW-1185">Reference proteome</keyword>
<evidence type="ECO:0000259" key="4">
    <source>
        <dbReference type="Pfam" id="PF14372"/>
    </source>
</evidence>
<feature type="domain" description="hAT-like transposase RNase-H fold" evidence="4">
    <location>
        <begin position="359"/>
        <end position="402"/>
    </location>
</feature>
<dbReference type="Pfam" id="PF14372">
    <property type="entry name" value="hAT-like_RNase-H"/>
    <property type="match status" value="1"/>
</dbReference>
<feature type="compositionally biased region" description="Acidic residues" evidence="2">
    <location>
        <begin position="15"/>
        <end position="31"/>
    </location>
</feature>
<dbReference type="InterPro" id="IPR052035">
    <property type="entry name" value="ZnF_BED_domain_contain"/>
</dbReference>
<dbReference type="Proteomes" id="UP001324115">
    <property type="component" value="Unassembled WGS sequence"/>
</dbReference>
<dbReference type="Pfam" id="PF05699">
    <property type="entry name" value="Dimer_Tnp_hAT"/>
    <property type="match status" value="1"/>
</dbReference>
<proteinExistence type="predicted"/>
<organism evidence="5 6">
    <name type="scientific">Quercus rubra</name>
    <name type="common">Northern red oak</name>
    <name type="synonym">Quercus borealis</name>
    <dbReference type="NCBI Taxonomy" id="3512"/>
    <lineage>
        <taxon>Eukaryota</taxon>
        <taxon>Viridiplantae</taxon>
        <taxon>Streptophyta</taxon>
        <taxon>Embryophyta</taxon>
        <taxon>Tracheophyta</taxon>
        <taxon>Spermatophyta</taxon>
        <taxon>Magnoliopsida</taxon>
        <taxon>eudicotyledons</taxon>
        <taxon>Gunneridae</taxon>
        <taxon>Pentapetalae</taxon>
        <taxon>rosids</taxon>
        <taxon>fabids</taxon>
        <taxon>Fagales</taxon>
        <taxon>Fagaceae</taxon>
        <taxon>Quercus</taxon>
    </lineage>
</organism>
<protein>
    <recommendedName>
        <fullName evidence="7">BED-type domain-containing protein</fullName>
    </recommendedName>
</protein>
<dbReference type="SMART" id="SM00614">
    <property type="entry name" value="ZnF_BED"/>
    <property type="match status" value="1"/>
</dbReference>
<evidence type="ECO:0000259" key="3">
    <source>
        <dbReference type="Pfam" id="PF05699"/>
    </source>
</evidence>
<evidence type="ECO:0000313" key="6">
    <source>
        <dbReference type="Proteomes" id="UP001324115"/>
    </source>
</evidence>
<evidence type="ECO:0000256" key="1">
    <source>
        <dbReference type="ARBA" id="ARBA00023125"/>
    </source>
</evidence>
<comment type="caution">
    <text evidence="5">The sequence shown here is derived from an EMBL/GenBank/DDBJ whole genome shotgun (WGS) entry which is preliminary data.</text>
</comment>
<evidence type="ECO:0008006" key="7">
    <source>
        <dbReference type="Google" id="ProtNLM"/>
    </source>
</evidence>
<dbReference type="GO" id="GO:0046983">
    <property type="term" value="F:protein dimerization activity"/>
    <property type="evidence" value="ECO:0007669"/>
    <property type="project" value="InterPro"/>
</dbReference>
<sequence length="542" mass="62492">MTVDLVGEDLKVEEQEGTEEEGEQEPINEDWDSSRKRKTTSDVWDHFTRNKVDGKFKAQSHHCSKLYLGDSSQGTTYLHNHLARCPRLKFKYIRDMRQQVLIKQQNKVDVKVRNNLARVVILREYPLSIVDHIGNTLKSDILKIYDNKREKALKMTDKNGSRMTITTDMWTSSNKKRGFVYVPSLHTKDVLAKVLVNWFLEWNIDRKLSTITIDNCSTNDAMIRLVLNKLDTSSLMLGGSMLHMRCATHILNLIVQDGLSLISDSIEMIRDSVIYWTGSPKRRQKFEENARQLHVQCTKELVLDCKTRWNSTYLMLSIALIYKKFFSCLAKRETSYICLPHDYDWEVDKDICGRLEFFSSCKYPTTNIYFALVYELKIALNEWSLSSNEMISTMAESMHENLCYNLLNEYGDVDESPVDNEGSFHFPASTSNYVAQMKFRLSGVMSSFDLFVNNSSSNSKKHGSARMKFDHFIDEGKSNGLKYPTLQRIARDILAIPITTVASESAFCTSGRFLSPHRSRLHPKTIEAVMCAQNWLWSEING</sequence>
<accession>A0AAN7J486</accession>
<feature type="region of interest" description="Disordered" evidence="2">
    <location>
        <begin position="1"/>
        <end position="35"/>
    </location>
</feature>
<dbReference type="AlphaFoldDB" id="A0AAN7J486"/>
<dbReference type="InterPro" id="IPR025525">
    <property type="entry name" value="hAT-like_transposase_RNase-H"/>
</dbReference>
<dbReference type="GO" id="GO:0003677">
    <property type="term" value="F:DNA binding"/>
    <property type="evidence" value="ECO:0007669"/>
    <property type="project" value="UniProtKB-KW"/>
</dbReference>
<evidence type="ECO:0000256" key="2">
    <source>
        <dbReference type="SAM" id="MobiDB-lite"/>
    </source>
</evidence>
<name>A0AAN7J486_QUERU</name>
<evidence type="ECO:0000313" key="5">
    <source>
        <dbReference type="EMBL" id="KAK4597535.1"/>
    </source>
</evidence>
<dbReference type="InterPro" id="IPR012337">
    <property type="entry name" value="RNaseH-like_sf"/>
</dbReference>
<dbReference type="EMBL" id="JAXUIC010000003">
    <property type="protein sequence ID" value="KAK4597535.1"/>
    <property type="molecule type" value="Genomic_DNA"/>
</dbReference>
<reference evidence="5 6" key="1">
    <citation type="journal article" date="2023" name="G3 (Bethesda)">
        <title>A haplotype-resolved chromosome-scale genome for Quercus rubra L. provides insights into the genetics of adaptive traits for red oak species.</title>
        <authorList>
            <person name="Kapoor B."/>
            <person name="Jenkins J."/>
            <person name="Schmutz J."/>
            <person name="Zhebentyayeva T."/>
            <person name="Kuelheim C."/>
            <person name="Coggeshall M."/>
            <person name="Heim C."/>
            <person name="Lasky J.R."/>
            <person name="Leites L."/>
            <person name="Islam-Faridi N."/>
            <person name="Romero-Severson J."/>
            <person name="DeLeo V.L."/>
            <person name="Lucas S.M."/>
            <person name="Lazic D."/>
            <person name="Gailing O."/>
            <person name="Carlson J."/>
            <person name="Staton M."/>
        </authorList>
    </citation>
    <scope>NUCLEOTIDE SEQUENCE [LARGE SCALE GENOMIC DNA]</scope>
    <source>
        <strain evidence="5">Pseudo-F2</strain>
    </source>
</reference>
<dbReference type="InterPro" id="IPR008906">
    <property type="entry name" value="HATC_C_dom"/>
</dbReference>
<dbReference type="PANTHER" id="PTHR46481:SF11">
    <property type="entry name" value="ZINC FINGER BED DOMAIN-CONTAINING PROTEIN RICESLEEPER 2-LIKE"/>
    <property type="match status" value="1"/>
</dbReference>